<comment type="caution">
    <text evidence="1">The sequence shown here is derived from an EMBL/GenBank/DDBJ whole genome shotgun (WGS) entry which is preliminary data.</text>
</comment>
<dbReference type="Proteomes" id="UP000034350">
    <property type="component" value="Unassembled WGS sequence"/>
</dbReference>
<name>A0A0F9Z740_9MICR</name>
<feature type="non-terminal residue" evidence="1">
    <location>
        <position position="1"/>
    </location>
</feature>
<dbReference type="VEuPathDB" id="MicrosporidiaDB:AAJ76_2710002576"/>
<evidence type="ECO:0000313" key="2">
    <source>
        <dbReference type="Proteomes" id="UP000034350"/>
    </source>
</evidence>
<proteinExistence type="predicted"/>
<organism evidence="1 2">
    <name type="scientific">Vairimorpha ceranae</name>
    <dbReference type="NCBI Taxonomy" id="40302"/>
    <lineage>
        <taxon>Eukaryota</taxon>
        <taxon>Fungi</taxon>
        <taxon>Fungi incertae sedis</taxon>
        <taxon>Microsporidia</taxon>
        <taxon>Nosematidae</taxon>
        <taxon>Vairimorpha</taxon>
    </lineage>
</organism>
<dbReference type="AlphaFoldDB" id="A0A0F9Z740"/>
<gene>
    <name evidence="1" type="ORF">AAJ76_2710002576</name>
</gene>
<accession>A0A0F9Z740</accession>
<protein>
    <submittedName>
        <fullName evidence="1">Uncharacterized protein</fullName>
    </submittedName>
</protein>
<keyword evidence="2" id="KW-1185">Reference proteome</keyword>
<sequence length="40" mass="5017">IKKPSLFYVNFKIKVDNFCFIFELFRQKSMFDFFINLIKF</sequence>
<evidence type="ECO:0000313" key="1">
    <source>
        <dbReference type="EMBL" id="KKO73734.1"/>
    </source>
</evidence>
<reference evidence="1 2" key="1">
    <citation type="journal article" date="2015" name="Environ. Microbiol.">
        <title>Genome analyses suggest the presence of polyploidy and recent human-driven expansions in eight global populations of the honeybee pathogen Nosema ceranae.</title>
        <authorList>
            <person name="Pelin A."/>
            <person name="Selman M."/>
            <person name="Aris-Brosou S."/>
            <person name="Farinelli L."/>
            <person name="Corradi N."/>
        </authorList>
    </citation>
    <scope>NUCLEOTIDE SEQUENCE [LARGE SCALE GENOMIC DNA]</scope>
    <source>
        <strain evidence="1 2">PA08 1199</strain>
    </source>
</reference>
<dbReference type="RefSeq" id="XP_024329476.1">
    <property type="nucleotide sequence ID" value="XM_024474901.1"/>
</dbReference>
<dbReference type="GeneID" id="36319830"/>
<dbReference type="EMBL" id="JPQZ01000270">
    <property type="protein sequence ID" value="KKO73734.1"/>
    <property type="molecule type" value="Genomic_DNA"/>
</dbReference>